<dbReference type="InterPro" id="IPR008278">
    <property type="entry name" value="4-PPantetheinyl_Trfase_dom"/>
</dbReference>
<dbReference type="Gene3D" id="3.90.470.20">
    <property type="entry name" value="4'-phosphopantetheinyl transferase domain"/>
    <property type="match status" value="2"/>
</dbReference>
<evidence type="ECO:0000259" key="4">
    <source>
        <dbReference type="Pfam" id="PF22624"/>
    </source>
</evidence>
<dbReference type="EMBL" id="CP110226">
    <property type="protein sequence ID" value="UZD23476.1"/>
    <property type="molecule type" value="Genomic_DNA"/>
</dbReference>
<evidence type="ECO:0000313" key="6">
    <source>
        <dbReference type="Proteomes" id="UP001163156"/>
    </source>
</evidence>
<dbReference type="PANTHER" id="PTHR12215:SF10">
    <property type="entry name" value="L-AMINOADIPATE-SEMIALDEHYDE DEHYDROGENASE-PHOSPHOPANTETHEINYL TRANSFERASE"/>
    <property type="match status" value="1"/>
</dbReference>
<dbReference type="Pfam" id="PF22624">
    <property type="entry name" value="AASDHPPT_N"/>
    <property type="match status" value="1"/>
</dbReference>
<accession>A0ABY6MLC0</accession>
<evidence type="ECO:0000313" key="5">
    <source>
        <dbReference type="EMBL" id="UZD23476.1"/>
    </source>
</evidence>
<feature type="domain" description="4'-phosphopantetheinyl transferase N-terminal" evidence="4">
    <location>
        <begin position="20"/>
        <end position="95"/>
    </location>
</feature>
<dbReference type="Proteomes" id="UP001163156">
    <property type="component" value="Chromosome"/>
</dbReference>
<evidence type="ECO:0000259" key="3">
    <source>
        <dbReference type="Pfam" id="PF01648"/>
    </source>
</evidence>
<keyword evidence="6" id="KW-1185">Reference proteome</keyword>
<evidence type="ECO:0000256" key="1">
    <source>
        <dbReference type="ARBA" id="ARBA00010990"/>
    </source>
</evidence>
<comment type="similarity">
    <text evidence="1">Belongs to the P-Pant transferase superfamily. Gsp/Sfp/HetI/AcpT family.</text>
</comment>
<dbReference type="InterPro" id="IPR037143">
    <property type="entry name" value="4-PPantetheinyl_Trfase_dom_sf"/>
</dbReference>
<evidence type="ECO:0000256" key="2">
    <source>
        <dbReference type="ARBA" id="ARBA00022679"/>
    </source>
</evidence>
<dbReference type="RefSeq" id="WP_264810018.1">
    <property type="nucleotide sequence ID" value="NZ_CP110226.1"/>
</dbReference>
<sequence length="225" mass="25904">MRVELWVGNLSTIPDTNPEYLSNDELKRLEKLVYQKHRDLFIKRRTMLRKLAASYLDLSPKSIRFGYSPLGKPFIAFSKEKLYFNSSHSRDHVAIGFSREGKLGVDCEFLDPEVEAELISSHFFAPEEISIIQNSSEKKLSEVFFKHWCIKEALIKYLGKGLSFPLDQVLVRSVNQNPWLEIREHNSKPPKQIYAVKYLSAIPNYGLAVVGGAEELKVEIKDWKG</sequence>
<dbReference type="InterPro" id="IPR050559">
    <property type="entry name" value="P-Pant_transferase_sf"/>
</dbReference>
<dbReference type="InterPro" id="IPR055066">
    <property type="entry name" value="AASDHPPT_N"/>
</dbReference>
<proteinExistence type="inferred from homology"/>
<name>A0ABY6MLC0_9BACT</name>
<dbReference type="SUPFAM" id="SSF56214">
    <property type="entry name" value="4'-phosphopantetheinyl transferase"/>
    <property type="match status" value="2"/>
</dbReference>
<protein>
    <submittedName>
        <fullName evidence="5">4'-phosphopantetheinyl transferase superfamily protein</fullName>
    </submittedName>
</protein>
<keyword evidence="2 5" id="KW-0808">Transferase</keyword>
<gene>
    <name evidence="5" type="ORF">OM944_03075</name>
</gene>
<organism evidence="5 6">
    <name type="scientific">Algoriphagus halophytocola</name>
    <dbReference type="NCBI Taxonomy" id="2991499"/>
    <lineage>
        <taxon>Bacteria</taxon>
        <taxon>Pseudomonadati</taxon>
        <taxon>Bacteroidota</taxon>
        <taxon>Cytophagia</taxon>
        <taxon>Cytophagales</taxon>
        <taxon>Cyclobacteriaceae</taxon>
        <taxon>Algoriphagus</taxon>
    </lineage>
</organism>
<dbReference type="GO" id="GO:0016740">
    <property type="term" value="F:transferase activity"/>
    <property type="evidence" value="ECO:0007669"/>
    <property type="project" value="UniProtKB-KW"/>
</dbReference>
<dbReference type="PANTHER" id="PTHR12215">
    <property type="entry name" value="PHOSPHOPANTETHEINE TRANSFERASE"/>
    <property type="match status" value="1"/>
</dbReference>
<feature type="domain" description="4'-phosphopantetheinyl transferase" evidence="3">
    <location>
        <begin position="103"/>
        <end position="184"/>
    </location>
</feature>
<dbReference type="Pfam" id="PF01648">
    <property type="entry name" value="ACPS"/>
    <property type="match status" value="1"/>
</dbReference>
<reference evidence="5" key="1">
    <citation type="submission" date="2022-10" db="EMBL/GenBank/DDBJ databases">
        <title>Algoriphagus sp. a novel bacteria isolate from halophytes salicornia europaea.</title>
        <authorList>
            <person name="Peng Y."/>
            <person name="Jiang L."/>
            <person name="Lee J."/>
        </authorList>
    </citation>
    <scope>NUCLEOTIDE SEQUENCE</scope>
    <source>
        <strain evidence="5">TR-M5</strain>
    </source>
</reference>